<keyword evidence="2" id="KW-1133">Transmembrane helix</keyword>
<dbReference type="PANTHER" id="PTHR37305">
    <property type="entry name" value="INTEGRAL MEMBRANE PROTEIN-RELATED"/>
    <property type="match status" value="1"/>
</dbReference>
<feature type="transmembrane region" description="Helical" evidence="2">
    <location>
        <begin position="225"/>
        <end position="243"/>
    </location>
</feature>
<sequence length="301" mass="29681">MTAPDTATRPGRHAAAESVEPPGAGRDTGTTGPAGSTAKVTLPRVIHSEWIKLFTLRSTVIAFAASIIALVGLGVLFAATSTGQVTPGGPGGGGPPVAGLDPTTLSLSGVLLVQLIVGSLGVLAMAGEYSTGMIRSSLIGVPRRLPVLWAKTLVFGGVALVTMLVAAVAAFLAGQAVLDAGDAASMTLSDDGVVRAVVGAAVQVTGVGLLGLALGGLLRNTSAAISTLVGVILVLPGLITLLGQDIADTVSPYLPSNAAAAFNSIAESPALLSPGQGLAVFGGYVVVALIGAAVLLRRRDA</sequence>
<feature type="transmembrane region" description="Helical" evidence="2">
    <location>
        <begin position="105"/>
        <end position="127"/>
    </location>
</feature>
<dbReference type="PANTHER" id="PTHR37305:SF1">
    <property type="entry name" value="MEMBRANE PROTEIN"/>
    <property type="match status" value="1"/>
</dbReference>
<dbReference type="KEGG" id="acad:UA74_17795"/>
<evidence type="ECO:0000313" key="4">
    <source>
        <dbReference type="Proteomes" id="UP000185511"/>
    </source>
</evidence>
<feature type="transmembrane region" description="Helical" evidence="2">
    <location>
        <begin position="193"/>
        <end position="218"/>
    </location>
</feature>
<accession>A0AAC9LF15</accession>
<keyword evidence="2" id="KW-0812">Transmembrane</keyword>
<organism evidence="3 4">
    <name type="scientific">Actinoalloteichus fjordicus</name>
    <dbReference type="NCBI Taxonomy" id="1612552"/>
    <lineage>
        <taxon>Bacteria</taxon>
        <taxon>Bacillati</taxon>
        <taxon>Actinomycetota</taxon>
        <taxon>Actinomycetes</taxon>
        <taxon>Pseudonocardiales</taxon>
        <taxon>Pseudonocardiaceae</taxon>
        <taxon>Actinoalloteichus</taxon>
    </lineage>
</organism>
<evidence type="ECO:0000256" key="2">
    <source>
        <dbReference type="SAM" id="Phobius"/>
    </source>
</evidence>
<evidence type="ECO:0000256" key="1">
    <source>
        <dbReference type="SAM" id="MobiDB-lite"/>
    </source>
</evidence>
<reference evidence="4" key="1">
    <citation type="submission" date="2016-06" db="EMBL/GenBank/DDBJ databases">
        <title>Complete genome sequence of Actinoalloteichus fjordicus DSM 46855 (=ADI127-17), type strain of the new species Actinoalloteichus fjordicus.</title>
        <authorList>
            <person name="Ruckert C."/>
            <person name="Nouioui I."/>
            <person name="Willmese J."/>
            <person name="van Wezel G."/>
            <person name="Klenk H.-P."/>
            <person name="Kalinowski J."/>
            <person name="Zotchev S.B."/>
        </authorList>
    </citation>
    <scope>NUCLEOTIDE SEQUENCE [LARGE SCALE GENOMIC DNA]</scope>
    <source>
        <strain evidence="4">ADI127-7</strain>
    </source>
</reference>
<name>A0AAC9LF15_9PSEU</name>
<dbReference type="EMBL" id="CP016076">
    <property type="protein sequence ID" value="APU15587.1"/>
    <property type="molecule type" value="Genomic_DNA"/>
</dbReference>
<protein>
    <submittedName>
        <fullName evidence="3">ABC-2 family transporter protein</fullName>
    </submittedName>
</protein>
<proteinExistence type="predicted"/>
<gene>
    <name evidence="3" type="ORF">UA74_17795</name>
</gene>
<feature type="region of interest" description="Disordered" evidence="1">
    <location>
        <begin position="1"/>
        <end position="37"/>
    </location>
</feature>
<feature type="transmembrane region" description="Helical" evidence="2">
    <location>
        <begin position="278"/>
        <end position="296"/>
    </location>
</feature>
<dbReference type="AlphaFoldDB" id="A0AAC9LF15"/>
<dbReference type="RefSeq" id="WP_198042762.1">
    <property type="nucleotide sequence ID" value="NZ_CP016076.1"/>
</dbReference>
<feature type="transmembrane region" description="Helical" evidence="2">
    <location>
        <begin position="148"/>
        <end position="173"/>
    </location>
</feature>
<evidence type="ECO:0000313" key="3">
    <source>
        <dbReference type="EMBL" id="APU15587.1"/>
    </source>
</evidence>
<feature type="transmembrane region" description="Helical" evidence="2">
    <location>
        <begin position="60"/>
        <end position="85"/>
    </location>
</feature>
<keyword evidence="4" id="KW-1185">Reference proteome</keyword>
<dbReference type="Proteomes" id="UP000185511">
    <property type="component" value="Chromosome"/>
</dbReference>
<keyword evidence="2" id="KW-0472">Membrane</keyword>